<proteinExistence type="predicted"/>
<feature type="transmembrane region" description="Helical" evidence="1">
    <location>
        <begin position="45"/>
        <end position="66"/>
    </location>
</feature>
<sequence length="119" mass="13872">MSLVSIAVFYLATLYLFWNFEQTGYSVGIPEGHIFFRFIADQRSLMNTILLIAAPIITLVTCYIGIKLSHRVAGPIYRMTKHLEELNEKGEIKEVKFRENDYFLELQNEFNKFIKGSEK</sequence>
<reference evidence="2 3" key="1">
    <citation type="submission" date="2023-11" db="EMBL/GenBank/DDBJ databases">
        <title>A Novel Polar Bacteriovorax (B. antarcticus) Isolated from the Biocrust in Antarctica.</title>
        <authorList>
            <person name="Mun W."/>
            <person name="Choi S.Y."/>
            <person name="Mitchell R.J."/>
        </authorList>
    </citation>
    <scope>NUCLEOTIDE SEQUENCE [LARGE SCALE GENOMIC DNA]</scope>
    <source>
        <strain evidence="2 3">PP10</strain>
    </source>
</reference>
<evidence type="ECO:0000313" key="2">
    <source>
        <dbReference type="EMBL" id="MEA9355083.1"/>
    </source>
</evidence>
<name>A0ABU5VPW3_9BACT</name>
<keyword evidence="1" id="KW-0812">Transmembrane</keyword>
<evidence type="ECO:0000256" key="1">
    <source>
        <dbReference type="SAM" id="Phobius"/>
    </source>
</evidence>
<gene>
    <name evidence="2" type="ORF">SHI21_02670</name>
</gene>
<evidence type="ECO:0000313" key="3">
    <source>
        <dbReference type="Proteomes" id="UP001302274"/>
    </source>
</evidence>
<comment type="caution">
    <text evidence="2">The sequence shown here is derived from an EMBL/GenBank/DDBJ whole genome shotgun (WGS) entry which is preliminary data.</text>
</comment>
<accession>A0ABU5VPW3</accession>
<keyword evidence="3" id="KW-1185">Reference proteome</keyword>
<keyword evidence="1" id="KW-1133">Transmembrane helix</keyword>
<dbReference type="EMBL" id="JAYGJQ010000001">
    <property type="protein sequence ID" value="MEA9355083.1"/>
    <property type="molecule type" value="Genomic_DNA"/>
</dbReference>
<organism evidence="2 3">
    <name type="scientific">Bacteriovorax antarcticus</name>
    <dbReference type="NCBI Taxonomy" id="3088717"/>
    <lineage>
        <taxon>Bacteria</taxon>
        <taxon>Pseudomonadati</taxon>
        <taxon>Bdellovibrionota</taxon>
        <taxon>Bacteriovoracia</taxon>
        <taxon>Bacteriovoracales</taxon>
        <taxon>Bacteriovoracaceae</taxon>
        <taxon>Bacteriovorax</taxon>
    </lineage>
</organism>
<dbReference type="RefSeq" id="WP_323574572.1">
    <property type="nucleotide sequence ID" value="NZ_JAYGJQ010000001.1"/>
</dbReference>
<dbReference type="Proteomes" id="UP001302274">
    <property type="component" value="Unassembled WGS sequence"/>
</dbReference>
<protein>
    <recommendedName>
        <fullName evidence="4">HAMP domain-containing protein</fullName>
    </recommendedName>
</protein>
<keyword evidence="1" id="KW-0472">Membrane</keyword>
<evidence type="ECO:0008006" key="4">
    <source>
        <dbReference type="Google" id="ProtNLM"/>
    </source>
</evidence>